<dbReference type="RefSeq" id="WP_361701372.1">
    <property type="nucleotide sequence ID" value="NZ_JBEZVE010000003.1"/>
</dbReference>
<evidence type="ECO:0000313" key="1">
    <source>
        <dbReference type="EMBL" id="MEU3780259.1"/>
    </source>
</evidence>
<evidence type="ECO:0000313" key="2">
    <source>
        <dbReference type="Proteomes" id="UP001550739"/>
    </source>
</evidence>
<protein>
    <submittedName>
        <fullName evidence="1">Uncharacterized protein</fullName>
    </submittedName>
</protein>
<accession>A0ABV2ZCI2</accession>
<gene>
    <name evidence="1" type="ORF">AB0E89_06645</name>
</gene>
<name>A0ABV2ZCI2_9ACTN</name>
<sequence>MAVDLSFYKSYIAEEIRDEGRVSTYGTAVLTVLEQRGIDVPADARQRIADCGDLEMLHAWLLRAATATSAAEIFGDELAS</sequence>
<comment type="caution">
    <text evidence="1">The sequence shown here is derived from an EMBL/GenBank/DDBJ whole genome shotgun (WGS) entry which is preliminary data.</text>
</comment>
<reference evidence="1 2" key="1">
    <citation type="submission" date="2024-06" db="EMBL/GenBank/DDBJ databases">
        <title>The Natural Products Discovery Center: Release of the First 8490 Sequenced Strains for Exploring Actinobacteria Biosynthetic Diversity.</title>
        <authorList>
            <person name="Kalkreuter E."/>
            <person name="Kautsar S.A."/>
            <person name="Yang D."/>
            <person name="Bader C.D."/>
            <person name="Teijaro C.N."/>
            <person name="Fluegel L."/>
            <person name="Davis C.M."/>
            <person name="Simpson J.R."/>
            <person name="Lauterbach L."/>
            <person name="Steele A.D."/>
            <person name="Gui C."/>
            <person name="Meng S."/>
            <person name="Li G."/>
            <person name="Viehrig K."/>
            <person name="Ye F."/>
            <person name="Su P."/>
            <person name="Kiefer A.F."/>
            <person name="Nichols A."/>
            <person name="Cepeda A.J."/>
            <person name="Yan W."/>
            <person name="Fan B."/>
            <person name="Jiang Y."/>
            <person name="Adhikari A."/>
            <person name="Zheng C.-J."/>
            <person name="Schuster L."/>
            <person name="Cowan T.M."/>
            <person name="Smanski M.J."/>
            <person name="Chevrette M.G."/>
            <person name="De Carvalho L.P.S."/>
            <person name="Shen B."/>
        </authorList>
    </citation>
    <scope>NUCLEOTIDE SEQUENCE [LARGE SCALE GENOMIC DNA]</scope>
    <source>
        <strain evidence="1 2">NPDC033843</strain>
    </source>
</reference>
<proteinExistence type="predicted"/>
<dbReference type="EMBL" id="JBEZVE010000003">
    <property type="protein sequence ID" value="MEU3780259.1"/>
    <property type="molecule type" value="Genomic_DNA"/>
</dbReference>
<dbReference type="Proteomes" id="UP001550739">
    <property type="component" value="Unassembled WGS sequence"/>
</dbReference>
<organism evidence="1 2">
    <name type="scientific">Streptomyces sp. 900129855</name>
    <dbReference type="NCBI Taxonomy" id="3155129"/>
    <lineage>
        <taxon>Bacteria</taxon>
        <taxon>Bacillati</taxon>
        <taxon>Actinomycetota</taxon>
        <taxon>Actinomycetes</taxon>
        <taxon>Kitasatosporales</taxon>
        <taxon>Streptomycetaceae</taxon>
        <taxon>Streptomyces</taxon>
    </lineage>
</organism>
<keyword evidence="2" id="KW-1185">Reference proteome</keyword>